<dbReference type="Gene3D" id="3.40.50.2300">
    <property type="match status" value="1"/>
</dbReference>
<feature type="compositionally biased region" description="Polar residues" evidence="1">
    <location>
        <begin position="1003"/>
        <end position="1028"/>
    </location>
</feature>
<reference evidence="3 4" key="1">
    <citation type="submission" date="2017-12" db="EMBL/GenBank/DDBJ databases">
        <title>Comparative genomics of Botrytis spp.</title>
        <authorList>
            <person name="Valero-Jimenez C.A."/>
            <person name="Tapia P."/>
            <person name="Veloso J."/>
            <person name="Silva-Moreno E."/>
            <person name="Staats M."/>
            <person name="Valdes J.H."/>
            <person name="Van Kan J.A.L."/>
        </authorList>
    </citation>
    <scope>NUCLEOTIDE SEQUENCE [LARGE SCALE GENOMIC DNA]</scope>
    <source>
        <strain evidence="3 4">MUCL3349</strain>
    </source>
</reference>
<organism evidence="3 4">
    <name type="scientific">Botrytis porri</name>
    <dbReference type="NCBI Taxonomy" id="87229"/>
    <lineage>
        <taxon>Eukaryota</taxon>
        <taxon>Fungi</taxon>
        <taxon>Dikarya</taxon>
        <taxon>Ascomycota</taxon>
        <taxon>Pezizomycotina</taxon>
        <taxon>Leotiomycetes</taxon>
        <taxon>Helotiales</taxon>
        <taxon>Sclerotiniaceae</taxon>
        <taxon>Botrytis</taxon>
    </lineage>
</organism>
<protein>
    <recommendedName>
        <fullName evidence="2">Piwi domain-containing protein</fullName>
    </recommendedName>
</protein>
<feature type="region of interest" description="Disordered" evidence="1">
    <location>
        <begin position="1003"/>
        <end position="1103"/>
    </location>
</feature>
<dbReference type="GO" id="GO:0003676">
    <property type="term" value="F:nucleic acid binding"/>
    <property type="evidence" value="ECO:0007669"/>
    <property type="project" value="InterPro"/>
</dbReference>
<evidence type="ECO:0000313" key="3">
    <source>
        <dbReference type="EMBL" id="TGO86162.1"/>
    </source>
</evidence>
<dbReference type="InterPro" id="IPR014811">
    <property type="entry name" value="ArgoL1"/>
</dbReference>
<dbReference type="InterPro" id="IPR012337">
    <property type="entry name" value="RNaseH-like_sf"/>
</dbReference>
<dbReference type="Pfam" id="PF08699">
    <property type="entry name" value="ArgoL1"/>
    <property type="match status" value="1"/>
</dbReference>
<feature type="domain" description="Piwi" evidence="2">
    <location>
        <begin position="523"/>
        <end position="844"/>
    </location>
</feature>
<feature type="compositionally biased region" description="Polar residues" evidence="1">
    <location>
        <begin position="18"/>
        <end position="33"/>
    </location>
</feature>
<evidence type="ECO:0000259" key="2">
    <source>
        <dbReference type="PROSITE" id="PS50822"/>
    </source>
</evidence>
<keyword evidence="4" id="KW-1185">Reference proteome</keyword>
<dbReference type="Proteomes" id="UP000297280">
    <property type="component" value="Unassembled WGS sequence"/>
</dbReference>
<dbReference type="SUPFAM" id="SSF53098">
    <property type="entry name" value="Ribonuclease H-like"/>
    <property type="match status" value="1"/>
</dbReference>
<gene>
    <name evidence="3" type="ORF">BPOR_0329g00090</name>
</gene>
<accession>A0A4Z1KPC0</accession>
<dbReference type="Pfam" id="PF02171">
    <property type="entry name" value="Piwi"/>
    <property type="match status" value="1"/>
</dbReference>
<dbReference type="AlphaFoldDB" id="A0A4Z1KPC0"/>
<proteinExistence type="predicted"/>
<dbReference type="SMART" id="SM00950">
    <property type="entry name" value="Piwi"/>
    <property type="match status" value="1"/>
</dbReference>
<evidence type="ECO:0000313" key="4">
    <source>
        <dbReference type="Proteomes" id="UP000297280"/>
    </source>
</evidence>
<feature type="compositionally biased region" description="Low complexity" evidence="1">
    <location>
        <begin position="1"/>
        <end position="14"/>
    </location>
</feature>
<dbReference type="PROSITE" id="PS50822">
    <property type="entry name" value="PIWI"/>
    <property type="match status" value="1"/>
</dbReference>
<comment type="caution">
    <text evidence="3">The sequence shown here is derived from an EMBL/GenBank/DDBJ whole genome shotgun (WGS) entry which is preliminary data.</text>
</comment>
<dbReference type="Gene3D" id="3.30.420.10">
    <property type="entry name" value="Ribonuclease H-like superfamily/Ribonuclease H"/>
    <property type="match status" value="1"/>
</dbReference>
<dbReference type="EMBL" id="PQXO01000328">
    <property type="protein sequence ID" value="TGO86162.1"/>
    <property type="molecule type" value="Genomic_DNA"/>
</dbReference>
<feature type="compositionally biased region" description="Low complexity" evidence="1">
    <location>
        <begin position="1038"/>
        <end position="1050"/>
    </location>
</feature>
<evidence type="ECO:0000256" key="1">
    <source>
        <dbReference type="SAM" id="MobiDB-lite"/>
    </source>
</evidence>
<dbReference type="PANTHER" id="PTHR22891">
    <property type="entry name" value="EUKARYOTIC TRANSLATION INITIATION FACTOR 2C"/>
    <property type="match status" value="1"/>
</dbReference>
<feature type="region of interest" description="Disordered" evidence="1">
    <location>
        <begin position="1"/>
        <end position="66"/>
    </location>
</feature>
<dbReference type="STRING" id="87229.A0A4Z1KPC0"/>
<dbReference type="InterPro" id="IPR036397">
    <property type="entry name" value="RNaseH_sf"/>
</dbReference>
<name>A0A4Z1KPC0_9HELO</name>
<feature type="compositionally biased region" description="Low complexity" evidence="1">
    <location>
        <begin position="34"/>
        <end position="65"/>
    </location>
</feature>
<feature type="compositionally biased region" description="Polar residues" evidence="1">
    <location>
        <begin position="1085"/>
        <end position="1095"/>
    </location>
</feature>
<sequence>MRNNPPNNPSNNQPHAVPSTSSAGPSQSVSSTATSVPQVQSPPTQVQSPPTQAQSPPTQAQSLPPGSVRLVENFIPPAKTEKEVEEIKRAGGFQQLVNRHATAVNVEARDANLPDPVQANYFRRELRRTLIKELLQQNSPAGIWVSDYSEYIVSVGKLYSVFTDVPGATVEALHHRPGRDRSLVPMYSLIIYEGPFQRDALDTHMSSSDSSFLPDADLRMLNIISWFQINGYDQQHPPIFDGFRVGNRFYPAVGGVIPDHKIPSAHETIFLIRTGFFTSMRPAIGSVLLNVNTVTSAFFPPEILSTWIKLRWEQEIPPVNEQTDLIGLRVTFSGDGPISKTRVIRDVNSLNISQVNFTPKNADGTPGQVTSVFDHMRNSKLTLLVQFGLSINNEFEEVVPRYLRQPILEFKGGSLFEISMQPMNRSSWMLKDNGRIFRFADTGNSISNLHIIRLDVPKKARADQVTKFARDLRRKIGDYGVAFTGNEIIFDAAFSRDRSNFCVGLNAALAALRSRNGNRYPRLLLVVVPDKNIRTYANIKWWGDCVAGIPTICITKGVLTKGKHTNRGIQSDIGVISNISLKINFKLGGVSHFLNDGAGQRILWAGAKANTMIVGADVSHAGKGRDATCPSMAGVVATFDQQCSKYSASARLQENNTESIADLADMIGERLDRYYAVNNVLPEHILFYRDGVSESQYGMVVIDEIPRIKAGCRAAGARNGQVQNWCPKITLLVVGKRHHTRFFPKVAKTKKFDSNLPSGLLIDSGVVTPNHFSFYLQSHDSALGSARSAHYIVIINESDYTPEIIQETTNTIYFTGSRAFKALSVCTPAKYADILCDRMRCYMKPALDNDFAATSPNTLDFYRTNTNIWDAPRQILASASRSNVIILTKETSFETPIIAFVGPVEYFKAVHVVICDYEITQKSREVRIPQLETYSATKVHTEKNILRVIAEMENFKVLEVKARKIPRSEWESKYSTEVYNALVSITGRANSKENESPYTPYIATSQEASDVTPATNDSAKLKGTSTPKKPSAPLQKTSAQPAAAASTSRSVPLRADLAHRTRRGSSTVSSAPNPRKTEDRGSRGTPHQGSLGSSRQDAKKTLS</sequence>
<dbReference type="InterPro" id="IPR003165">
    <property type="entry name" value="Piwi"/>
</dbReference>